<keyword evidence="2" id="KW-0472">Membrane</keyword>
<keyword evidence="1" id="KW-0175">Coiled coil</keyword>
<evidence type="ECO:0000313" key="4">
    <source>
        <dbReference type="Proteomes" id="UP000187209"/>
    </source>
</evidence>
<evidence type="ECO:0000256" key="1">
    <source>
        <dbReference type="SAM" id="Coils"/>
    </source>
</evidence>
<dbReference type="Proteomes" id="UP000187209">
    <property type="component" value="Unassembled WGS sequence"/>
</dbReference>
<reference evidence="3 4" key="1">
    <citation type="submission" date="2016-11" db="EMBL/GenBank/DDBJ databases">
        <title>The macronuclear genome of Stentor coeruleus: a giant cell with tiny introns.</title>
        <authorList>
            <person name="Slabodnick M."/>
            <person name="Ruby J.G."/>
            <person name="Reiff S.B."/>
            <person name="Swart E.C."/>
            <person name="Gosai S."/>
            <person name="Prabakaran S."/>
            <person name="Witkowska E."/>
            <person name="Larue G.E."/>
            <person name="Fisher S."/>
            <person name="Freeman R.M."/>
            <person name="Gunawardena J."/>
            <person name="Chu W."/>
            <person name="Stover N.A."/>
            <person name="Gregory B.D."/>
            <person name="Nowacki M."/>
            <person name="Derisi J."/>
            <person name="Roy S.W."/>
            <person name="Marshall W.F."/>
            <person name="Sood P."/>
        </authorList>
    </citation>
    <scope>NUCLEOTIDE SEQUENCE [LARGE SCALE GENOMIC DNA]</scope>
    <source>
        <strain evidence="3">WM001</strain>
    </source>
</reference>
<sequence>MQDRIRLVVQRLEHKRKEAESNIALRREMSRVYFLSSFLGGCLFFIVLAGRKRKIGIIKCLIFGYGIDPVMKSSGALGLVNYIN</sequence>
<evidence type="ECO:0000313" key="3">
    <source>
        <dbReference type="EMBL" id="OMJ91198.1"/>
    </source>
</evidence>
<protein>
    <submittedName>
        <fullName evidence="3">Uncharacterized protein</fullName>
    </submittedName>
</protein>
<feature type="coiled-coil region" evidence="1">
    <location>
        <begin position="2"/>
        <end position="29"/>
    </location>
</feature>
<organism evidence="3 4">
    <name type="scientific">Stentor coeruleus</name>
    <dbReference type="NCBI Taxonomy" id="5963"/>
    <lineage>
        <taxon>Eukaryota</taxon>
        <taxon>Sar</taxon>
        <taxon>Alveolata</taxon>
        <taxon>Ciliophora</taxon>
        <taxon>Postciliodesmatophora</taxon>
        <taxon>Heterotrichea</taxon>
        <taxon>Heterotrichida</taxon>
        <taxon>Stentoridae</taxon>
        <taxon>Stentor</taxon>
    </lineage>
</organism>
<name>A0A1R2CQB1_9CILI</name>
<gene>
    <name evidence="3" type="ORF">SteCoe_6266</name>
</gene>
<evidence type="ECO:0000256" key="2">
    <source>
        <dbReference type="SAM" id="Phobius"/>
    </source>
</evidence>
<accession>A0A1R2CQB1</accession>
<keyword evidence="4" id="KW-1185">Reference proteome</keyword>
<dbReference type="AlphaFoldDB" id="A0A1R2CQB1"/>
<feature type="transmembrane region" description="Helical" evidence="2">
    <location>
        <begin position="32"/>
        <end position="49"/>
    </location>
</feature>
<comment type="caution">
    <text evidence="3">The sequence shown here is derived from an EMBL/GenBank/DDBJ whole genome shotgun (WGS) entry which is preliminary data.</text>
</comment>
<keyword evidence="2" id="KW-1133">Transmembrane helix</keyword>
<keyword evidence="2" id="KW-0812">Transmembrane</keyword>
<proteinExistence type="predicted"/>
<dbReference type="EMBL" id="MPUH01000086">
    <property type="protein sequence ID" value="OMJ91198.1"/>
    <property type="molecule type" value="Genomic_DNA"/>
</dbReference>